<name>A0A2P2QF59_RHIMU</name>
<reference evidence="1" key="1">
    <citation type="submission" date="2018-02" db="EMBL/GenBank/DDBJ databases">
        <title>Rhizophora mucronata_Transcriptome.</title>
        <authorList>
            <person name="Meera S.P."/>
            <person name="Sreeshan A."/>
            <person name="Augustine A."/>
        </authorList>
    </citation>
    <scope>NUCLEOTIDE SEQUENCE</scope>
    <source>
        <tissue evidence="1">Leaf</tissue>
    </source>
</reference>
<organism evidence="1">
    <name type="scientific">Rhizophora mucronata</name>
    <name type="common">Asiatic mangrove</name>
    <dbReference type="NCBI Taxonomy" id="61149"/>
    <lineage>
        <taxon>Eukaryota</taxon>
        <taxon>Viridiplantae</taxon>
        <taxon>Streptophyta</taxon>
        <taxon>Embryophyta</taxon>
        <taxon>Tracheophyta</taxon>
        <taxon>Spermatophyta</taxon>
        <taxon>Magnoliopsida</taxon>
        <taxon>eudicotyledons</taxon>
        <taxon>Gunneridae</taxon>
        <taxon>Pentapetalae</taxon>
        <taxon>rosids</taxon>
        <taxon>fabids</taxon>
        <taxon>Malpighiales</taxon>
        <taxon>Rhizophoraceae</taxon>
        <taxon>Rhizophora</taxon>
    </lineage>
</organism>
<dbReference type="AlphaFoldDB" id="A0A2P2QF59"/>
<evidence type="ECO:0000313" key="1">
    <source>
        <dbReference type="EMBL" id="MBX65575.1"/>
    </source>
</evidence>
<dbReference type="EMBL" id="GGEC01085091">
    <property type="protein sequence ID" value="MBX65575.1"/>
    <property type="molecule type" value="Transcribed_RNA"/>
</dbReference>
<proteinExistence type="predicted"/>
<sequence length="67" mass="7522">MYSCNHDLGLCCTALFLPCLGSEMLVMLSLIDHMLLILGDLDAKVLFLLSEHNLSKCTYCLSFSIMY</sequence>
<accession>A0A2P2QF59</accession>
<protein>
    <submittedName>
        <fullName evidence="1">Uncharacterized protein</fullName>
    </submittedName>
</protein>